<evidence type="ECO:0000256" key="2">
    <source>
        <dbReference type="ARBA" id="ARBA00004496"/>
    </source>
</evidence>
<feature type="compositionally biased region" description="Polar residues" evidence="21">
    <location>
        <begin position="1"/>
        <end position="10"/>
    </location>
</feature>
<dbReference type="Gene3D" id="1.10.150.110">
    <property type="entry name" value="DNA polymerase beta, N-terminal domain-like"/>
    <property type="match status" value="1"/>
</dbReference>
<dbReference type="InterPro" id="IPR037160">
    <property type="entry name" value="DNA_Pol_thumb_sf"/>
</dbReference>
<reference evidence="24 25" key="1">
    <citation type="journal article" date="2018" name="Front. Microbiol.">
        <title>Prospects for Fungal Bioremediation of Acidic Radioactive Waste Sites: Characterization and Genome Sequence of Rhodotorula taiwanensis MD1149.</title>
        <authorList>
            <person name="Tkavc R."/>
            <person name="Matrosova V.Y."/>
            <person name="Grichenko O.E."/>
            <person name="Gostincar C."/>
            <person name="Volpe R.P."/>
            <person name="Klimenkova P."/>
            <person name="Gaidamakova E.K."/>
            <person name="Zhou C.E."/>
            <person name="Stewart B.J."/>
            <person name="Lyman M.G."/>
            <person name="Malfatti S.A."/>
            <person name="Rubinfeld B."/>
            <person name="Courtot M."/>
            <person name="Singh J."/>
            <person name="Dalgard C.L."/>
            <person name="Hamilton T."/>
            <person name="Frey K.G."/>
            <person name="Gunde-Cimerman N."/>
            <person name="Dugan L."/>
            <person name="Daly M.J."/>
        </authorList>
    </citation>
    <scope>NUCLEOTIDE SEQUENCE [LARGE SCALE GENOMIC DNA]</scope>
    <source>
        <strain evidence="24 25">MD1149</strain>
    </source>
</reference>
<evidence type="ECO:0000256" key="7">
    <source>
        <dbReference type="ARBA" id="ARBA00022695"/>
    </source>
</evidence>
<proteinExistence type="inferred from homology"/>
<dbReference type="FunFam" id="3.30.210.10:FF:000005">
    <property type="entry name" value="DNA polymerase IV"/>
    <property type="match status" value="1"/>
</dbReference>
<dbReference type="SMART" id="SM00278">
    <property type="entry name" value="HhH1"/>
    <property type="match status" value="2"/>
</dbReference>
<dbReference type="PANTHER" id="PTHR11276">
    <property type="entry name" value="DNA POLYMERASE TYPE-X FAMILY MEMBER"/>
    <property type="match status" value="1"/>
</dbReference>
<keyword evidence="14" id="KW-0456">Lyase</keyword>
<comment type="function">
    <text evidence="20">DNA polymerase that functions in several pathways of DNA repair. Involved in base excision repair (BER) responsible for repair of lesions that give rise to abasic (AP) sites in DNA. Also contributes to DNA double-strand break repair by non-homologous end joining and homologous recombination. Has both template-dependent and template-independent (terminal transferase) DNA polymerase activities. Has also a 5'-deoxyribose-5-phosphate lyase (dRP lyase) activity.</text>
</comment>
<dbReference type="Pfam" id="PF14716">
    <property type="entry name" value="HHH_8"/>
    <property type="match status" value="1"/>
</dbReference>
<evidence type="ECO:0000256" key="11">
    <source>
        <dbReference type="ARBA" id="ARBA00022932"/>
    </source>
</evidence>
<comment type="subcellular location">
    <subcellularLocation>
        <location evidence="2">Cytoplasm</location>
    </subcellularLocation>
    <subcellularLocation>
        <location evidence="20">Nucleus</location>
    </subcellularLocation>
</comment>
<evidence type="ECO:0000256" key="16">
    <source>
        <dbReference type="ARBA" id="ARBA00044678"/>
    </source>
</evidence>
<evidence type="ECO:0000256" key="1">
    <source>
        <dbReference type="ARBA" id="ARBA00001946"/>
    </source>
</evidence>
<dbReference type="InterPro" id="IPR010996">
    <property type="entry name" value="HHH_MUS81"/>
</dbReference>
<dbReference type="GO" id="GO:0005634">
    <property type="term" value="C:nucleus"/>
    <property type="evidence" value="ECO:0007669"/>
    <property type="project" value="UniProtKB-SubCell"/>
</dbReference>
<keyword evidence="6 20" id="KW-0808">Transferase</keyword>
<dbReference type="OrthoDB" id="205514at2759"/>
<dbReference type="Gene3D" id="3.30.210.10">
    <property type="entry name" value="DNA polymerase, thumb domain"/>
    <property type="match status" value="1"/>
</dbReference>
<keyword evidence="4" id="KW-0488">Methylation</keyword>
<dbReference type="InterPro" id="IPR002008">
    <property type="entry name" value="DNA_pol_X_beta-like"/>
</dbReference>
<dbReference type="STRING" id="741276.A0A2S5B9F9"/>
<keyword evidence="11 20" id="KW-0239">DNA-directed DNA polymerase</keyword>
<dbReference type="GO" id="GO:0003677">
    <property type="term" value="F:DNA binding"/>
    <property type="evidence" value="ECO:0007669"/>
    <property type="project" value="UniProtKB-UniRule"/>
</dbReference>
<keyword evidence="20" id="KW-0539">Nucleus</keyword>
<dbReference type="PANTHER" id="PTHR11276:SF29">
    <property type="entry name" value="DNA POLYMERASE TYPE-X FAMILY PROTEIN POL4"/>
    <property type="match status" value="1"/>
</dbReference>
<evidence type="ECO:0000256" key="12">
    <source>
        <dbReference type="ARBA" id="ARBA00023053"/>
    </source>
</evidence>
<organism evidence="24 25">
    <name type="scientific">Rhodotorula taiwanensis</name>
    <dbReference type="NCBI Taxonomy" id="741276"/>
    <lineage>
        <taxon>Eukaryota</taxon>
        <taxon>Fungi</taxon>
        <taxon>Dikarya</taxon>
        <taxon>Basidiomycota</taxon>
        <taxon>Pucciniomycotina</taxon>
        <taxon>Microbotryomycetes</taxon>
        <taxon>Sporidiobolales</taxon>
        <taxon>Sporidiobolaceae</taxon>
        <taxon>Rhodotorula</taxon>
    </lineage>
</organism>
<comment type="function">
    <text evidence="17">Repair polymerase that plays a key role in base-excision repair. During this process, the damaged base is excised by specific DNA glycosylases, the DNA backbone is nicked at the abasic site by an apurinic/apyrimidic (AP) endonuclease, and POLB removes 5'-deoxyribose-phosphate from the preincised AP site acting as a 5'-deoxyribose-phosphate lyase (5'-dRP lyase); through its DNA polymerase activity, it adds one nucleotide to the 3' end of the arising single-nucleotide gap. Conducts 'gap-filling' DNA synthesis in a stepwise distributive fashion rather than in a processive fashion as for other DNA polymerases. It is also able to cleave sugar-phosphate bonds 3' to an intact AP site, acting as an AP lyase.</text>
</comment>
<feature type="region of interest" description="Disordered" evidence="21">
    <location>
        <begin position="1"/>
        <end position="29"/>
    </location>
</feature>
<name>A0A2S5B9F9_9BASI</name>
<keyword evidence="8" id="KW-0235">DNA replication</keyword>
<dbReference type="PRINTS" id="PR00870">
    <property type="entry name" value="DNAPOLXBETA"/>
</dbReference>
<feature type="domain" description="Helix-hairpin-helix DNA-binding motif class 1" evidence="22">
    <location>
        <begin position="137"/>
        <end position="156"/>
    </location>
</feature>
<keyword evidence="25" id="KW-1185">Reference proteome</keyword>
<evidence type="ECO:0000313" key="25">
    <source>
        <dbReference type="Proteomes" id="UP000237144"/>
    </source>
</evidence>
<dbReference type="GO" id="GO:0140078">
    <property type="term" value="F:class I DNA-(apurinic or apyrimidinic site) endonuclease activity"/>
    <property type="evidence" value="ECO:0007669"/>
    <property type="project" value="UniProtKB-EC"/>
</dbReference>
<evidence type="ECO:0000256" key="14">
    <source>
        <dbReference type="ARBA" id="ARBA00023239"/>
    </source>
</evidence>
<evidence type="ECO:0000313" key="24">
    <source>
        <dbReference type="EMBL" id="POY73408.1"/>
    </source>
</evidence>
<accession>A0A2S5B9F9</accession>
<comment type="catalytic activity">
    <reaction evidence="18 20">
        <text>DNA(n) + a 2'-deoxyribonucleoside 5'-triphosphate = DNA(n+1) + diphosphate</text>
        <dbReference type="Rhea" id="RHEA:22508"/>
        <dbReference type="Rhea" id="RHEA-COMP:17339"/>
        <dbReference type="Rhea" id="RHEA-COMP:17340"/>
        <dbReference type="ChEBI" id="CHEBI:33019"/>
        <dbReference type="ChEBI" id="CHEBI:61560"/>
        <dbReference type="ChEBI" id="CHEBI:173112"/>
        <dbReference type="EC" id="2.7.7.7"/>
    </reaction>
</comment>
<keyword evidence="7 20" id="KW-0548">Nucleotidyltransferase</keyword>
<dbReference type="SUPFAM" id="SSF81585">
    <property type="entry name" value="PsbU/PolX domain-like"/>
    <property type="match status" value="1"/>
</dbReference>
<evidence type="ECO:0000256" key="21">
    <source>
        <dbReference type="SAM" id="MobiDB-lite"/>
    </source>
</evidence>
<keyword evidence="5" id="KW-0237">DNA synthesis</keyword>
<feature type="domain" description="Helix-hairpin-helix DNA-binding motif class 1" evidence="22">
    <location>
        <begin position="96"/>
        <end position="115"/>
    </location>
</feature>
<dbReference type="Gene3D" id="1.10.150.20">
    <property type="entry name" value="5' to 3' exonuclease, C-terminal subdomain"/>
    <property type="match status" value="1"/>
</dbReference>
<evidence type="ECO:0000256" key="10">
    <source>
        <dbReference type="ARBA" id="ARBA00022843"/>
    </source>
</evidence>
<gene>
    <name evidence="24" type="ORF">BMF94_3746</name>
</gene>
<dbReference type="GO" id="GO:0051575">
    <property type="term" value="F:5'-deoxyribose-5-phosphate lyase activity"/>
    <property type="evidence" value="ECO:0007669"/>
    <property type="project" value="RHEA"/>
</dbReference>
<keyword evidence="13 20" id="KW-0234">DNA repair</keyword>
<evidence type="ECO:0000256" key="17">
    <source>
        <dbReference type="ARBA" id="ARBA00045548"/>
    </source>
</evidence>
<dbReference type="InterPro" id="IPR043519">
    <property type="entry name" value="NT_sf"/>
</dbReference>
<evidence type="ECO:0000256" key="8">
    <source>
        <dbReference type="ARBA" id="ARBA00022705"/>
    </source>
</evidence>
<evidence type="ECO:0000256" key="3">
    <source>
        <dbReference type="ARBA" id="ARBA00008323"/>
    </source>
</evidence>
<sequence>MPSVLSLSDSSENERTGRDPSEEVTDPEETRDCLVPYFACQRESRRPCVNQALVDELAPIREWRFLQYGTDSKEFISYATAVSAIIGAPFKTETVAQARRLPKVGDKIVTKVDEFLRTGQIKESGDLATSERFRVLRELTSIHGIGPSTARRLYDEDGVRSLEEVIPRFKPEAQQFFHKYHEDLLEKIPRAEVESIHQFVKIQLDRILLGSHSILCGGYRRGKEYSNDVDILITWPHQEGVEKGILRLLVERLQAKGLIPSDRILGMSEAGTLRDIAANKPATKLDGLDRAMVVFRHPPDTASGRLETKYRRVDLVVVNWHNWGTAVVGWTGSTQFKRDLRRVAERKGFKFDSGGIRTRDSGQAVPAQSEEDVFRVLGLQYLPPECRNADP</sequence>
<evidence type="ECO:0000256" key="9">
    <source>
        <dbReference type="ARBA" id="ARBA00022763"/>
    </source>
</evidence>
<evidence type="ECO:0000259" key="23">
    <source>
        <dbReference type="SMART" id="SM00483"/>
    </source>
</evidence>
<evidence type="ECO:0000256" key="4">
    <source>
        <dbReference type="ARBA" id="ARBA00022481"/>
    </source>
</evidence>
<comment type="catalytic activity">
    <reaction evidence="16">
        <text>a 5'-end 2'-deoxyribose-2'-deoxyribonucleotide-DNA = (2E,4S)-4-hydroxypenten-2-al-5-phosphate + a 5'-end 5'-phospho-2'-deoxyribonucleoside-DNA + H(+)</text>
        <dbReference type="Rhea" id="RHEA:76255"/>
        <dbReference type="Rhea" id="RHEA-COMP:13180"/>
        <dbReference type="Rhea" id="RHEA-COMP:18657"/>
        <dbReference type="ChEBI" id="CHEBI:15378"/>
        <dbReference type="ChEBI" id="CHEBI:136412"/>
        <dbReference type="ChEBI" id="CHEBI:195194"/>
        <dbReference type="ChEBI" id="CHEBI:195195"/>
    </reaction>
</comment>
<dbReference type="GO" id="GO:0046872">
    <property type="term" value="F:metal ion binding"/>
    <property type="evidence" value="ECO:0007669"/>
    <property type="project" value="UniProtKB-UniRule"/>
</dbReference>
<feature type="domain" description="DNA-directed DNA polymerase X" evidence="23">
    <location>
        <begin position="48"/>
        <end position="388"/>
    </location>
</feature>
<evidence type="ECO:0000256" key="13">
    <source>
        <dbReference type="ARBA" id="ARBA00023204"/>
    </source>
</evidence>
<dbReference type="InterPro" id="IPR028207">
    <property type="entry name" value="DNA_pol_B_palm_palm"/>
</dbReference>
<dbReference type="InterPro" id="IPR003583">
    <property type="entry name" value="Hlx-hairpin-Hlx_DNA-bd_motif"/>
</dbReference>
<dbReference type="SMART" id="SM00483">
    <property type="entry name" value="POLXc"/>
    <property type="match status" value="1"/>
</dbReference>
<dbReference type="GO" id="GO:0006303">
    <property type="term" value="P:double-strand break repair via nonhomologous end joining"/>
    <property type="evidence" value="ECO:0007669"/>
    <property type="project" value="TreeGrafter"/>
</dbReference>
<comment type="cofactor">
    <cofactor evidence="1">
        <name>Mg(2+)</name>
        <dbReference type="ChEBI" id="CHEBI:18420"/>
    </cofactor>
</comment>
<dbReference type="InterPro" id="IPR029398">
    <property type="entry name" value="PolB_thumb"/>
</dbReference>
<dbReference type="CDD" id="cd00141">
    <property type="entry name" value="NT_POLXc"/>
    <property type="match status" value="1"/>
</dbReference>
<dbReference type="Gene3D" id="3.30.460.10">
    <property type="entry name" value="Beta Polymerase, domain 2"/>
    <property type="match status" value="1"/>
</dbReference>
<dbReference type="GO" id="GO:0005737">
    <property type="term" value="C:cytoplasm"/>
    <property type="evidence" value="ECO:0007669"/>
    <property type="project" value="UniProtKB-SubCell"/>
</dbReference>
<dbReference type="AlphaFoldDB" id="A0A2S5B9F9"/>
<feature type="active site" description="Nucleophile; Schiff-base intermediate with DNA; for 5'-dRP lyase activity" evidence="19">
    <location>
        <position position="111"/>
    </location>
</feature>
<evidence type="ECO:0000256" key="19">
    <source>
        <dbReference type="PIRSR" id="PIRSR622312-50"/>
    </source>
</evidence>
<dbReference type="InterPro" id="IPR027421">
    <property type="entry name" value="DNA_pol_lamdba_lyase_dom_sf"/>
</dbReference>
<evidence type="ECO:0000256" key="5">
    <source>
        <dbReference type="ARBA" id="ARBA00022634"/>
    </source>
</evidence>
<dbReference type="PRINTS" id="PR00869">
    <property type="entry name" value="DNAPOLX"/>
</dbReference>
<keyword evidence="10" id="KW-0832">Ubl conjugation</keyword>
<protein>
    <recommendedName>
        <fullName evidence="20">DNA polymerase</fullName>
        <ecNumber evidence="20">2.7.7.7</ecNumber>
    </recommendedName>
</protein>
<dbReference type="EC" id="2.7.7.7" evidence="20"/>
<evidence type="ECO:0000256" key="15">
    <source>
        <dbReference type="ARBA" id="ARBA00044632"/>
    </source>
</evidence>
<dbReference type="Pfam" id="PF14791">
    <property type="entry name" value="DNA_pol_B_thumb"/>
    <property type="match status" value="1"/>
</dbReference>
<dbReference type="SUPFAM" id="SSF47802">
    <property type="entry name" value="DNA polymerase beta, N-terminal domain-like"/>
    <property type="match status" value="1"/>
</dbReference>
<comment type="caution">
    <text evidence="24">The sequence shown here is derived from an EMBL/GenBank/DDBJ whole genome shotgun (WGS) entry which is preliminary data.</text>
</comment>
<dbReference type="GO" id="GO:0003887">
    <property type="term" value="F:DNA-directed DNA polymerase activity"/>
    <property type="evidence" value="ECO:0007669"/>
    <property type="project" value="UniProtKB-UniRule"/>
</dbReference>
<dbReference type="PROSITE" id="PS00522">
    <property type="entry name" value="DNA_POLYMERASE_X"/>
    <property type="match status" value="1"/>
</dbReference>
<evidence type="ECO:0000256" key="18">
    <source>
        <dbReference type="ARBA" id="ARBA00049244"/>
    </source>
</evidence>
<dbReference type="EMBL" id="PJQD01000038">
    <property type="protein sequence ID" value="POY73408.1"/>
    <property type="molecule type" value="Genomic_DNA"/>
</dbReference>
<dbReference type="Proteomes" id="UP000237144">
    <property type="component" value="Unassembled WGS sequence"/>
</dbReference>
<keyword evidence="12" id="KW-0915">Sodium</keyword>
<dbReference type="Pfam" id="PF14792">
    <property type="entry name" value="DNA_pol_B_palm"/>
    <property type="match status" value="1"/>
</dbReference>
<evidence type="ECO:0000256" key="6">
    <source>
        <dbReference type="ARBA" id="ARBA00022679"/>
    </source>
</evidence>
<evidence type="ECO:0000259" key="22">
    <source>
        <dbReference type="SMART" id="SM00278"/>
    </source>
</evidence>
<dbReference type="InterPro" id="IPR018944">
    <property type="entry name" value="DNA_pol_lambd_fingers_domain"/>
</dbReference>
<dbReference type="Pfam" id="PF10391">
    <property type="entry name" value="DNA_pol_lambd_f"/>
    <property type="match status" value="1"/>
</dbReference>
<evidence type="ECO:0000256" key="20">
    <source>
        <dbReference type="RuleBase" id="RU366014"/>
    </source>
</evidence>
<feature type="compositionally biased region" description="Basic and acidic residues" evidence="21">
    <location>
        <begin position="12"/>
        <end position="21"/>
    </location>
</feature>
<keyword evidence="9 20" id="KW-0227">DNA damage</keyword>
<dbReference type="SUPFAM" id="SSF81301">
    <property type="entry name" value="Nucleotidyltransferase"/>
    <property type="match status" value="1"/>
</dbReference>
<dbReference type="InterPro" id="IPR022312">
    <property type="entry name" value="DNA_pol_X"/>
</dbReference>
<dbReference type="InterPro" id="IPR019843">
    <property type="entry name" value="DNA_pol-X_BS"/>
</dbReference>
<comment type="catalytic activity">
    <reaction evidence="15">
        <text>2'-deoxyribonucleotide-(2'-deoxyribose 5'-phosphate)-2'-deoxyribonucleotide-DNA = a 3'-end 2'-deoxyribonucleotide-(2,3-dehydro-2,3-deoxyribose 5'-phosphate)-DNA + a 5'-end 5'-phospho-2'-deoxyribonucleoside-DNA + H(+)</text>
        <dbReference type="Rhea" id="RHEA:66592"/>
        <dbReference type="Rhea" id="RHEA-COMP:13180"/>
        <dbReference type="Rhea" id="RHEA-COMP:16897"/>
        <dbReference type="Rhea" id="RHEA-COMP:17067"/>
        <dbReference type="ChEBI" id="CHEBI:15378"/>
        <dbReference type="ChEBI" id="CHEBI:136412"/>
        <dbReference type="ChEBI" id="CHEBI:157695"/>
        <dbReference type="ChEBI" id="CHEBI:167181"/>
        <dbReference type="EC" id="4.2.99.18"/>
    </reaction>
</comment>
<dbReference type="InterPro" id="IPR002054">
    <property type="entry name" value="DNA-dir_DNA_pol_X"/>
</dbReference>
<comment type="similarity">
    <text evidence="3 20">Belongs to the DNA polymerase type-X family.</text>
</comment>